<keyword evidence="3" id="KW-1185">Reference proteome</keyword>
<dbReference type="KEGG" id="rmai:MACH21_26810"/>
<reference evidence="2 3" key="1">
    <citation type="submission" date="2023-01" db="EMBL/GenBank/DDBJ databases">
        <title>Complete genome sequence of Roseicyclus marinus strain Dej080120_10.</title>
        <authorList>
            <person name="Ueki S."/>
            <person name="Maruyama F."/>
        </authorList>
    </citation>
    <scope>NUCLEOTIDE SEQUENCE [LARGE SCALE GENOMIC DNA]</scope>
    <source>
        <strain evidence="2 3">Dej080120_10</strain>
    </source>
</reference>
<organism evidence="2 3">
    <name type="scientific">Roseicyclus marinus</name>
    <dbReference type="NCBI Taxonomy" id="2161673"/>
    <lineage>
        <taxon>Bacteria</taxon>
        <taxon>Pseudomonadati</taxon>
        <taxon>Pseudomonadota</taxon>
        <taxon>Alphaproteobacteria</taxon>
        <taxon>Rhodobacterales</taxon>
        <taxon>Roseobacteraceae</taxon>
        <taxon>Roseicyclus</taxon>
    </lineage>
</organism>
<accession>A0AA48KJT8</accession>
<proteinExistence type="predicted"/>
<keyword evidence="1" id="KW-0732">Signal</keyword>
<dbReference type="AlphaFoldDB" id="A0AA48KJT8"/>
<dbReference type="EMBL" id="AP027266">
    <property type="protein sequence ID" value="BDW86504.1"/>
    <property type="molecule type" value="Genomic_DNA"/>
</dbReference>
<name>A0AA48KJT8_9RHOB</name>
<dbReference type="Proteomes" id="UP001337723">
    <property type="component" value="Chromosome"/>
</dbReference>
<sequence>MIRAATLAMTLFCSAAVNAQEDPFGFMPDGGRGSFELVFADAAERAWALDQVKTVGEWQDVIAARTPELGQAARETLAAYLSVIAPLAGGPSVTLPLDGRDIALAQCMSCHSLFTGYLMQRRDRTAWLSTFASPFHQVIELTPDEREIFADYSAINMPMRPEEVPPALRY</sequence>
<evidence type="ECO:0000313" key="2">
    <source>
        <dbReference type="EMBL" id="BDW86504.1"/>
    </source>
</evidence>
<dbReference type="RefSeq" id="WP_338272459.1">
    <property type="nucleotide sequence ID" value="NZ_AP027266.1"/>
</dbReference>
<feature type="signal peptide" evidence="1">
    <location>
        <begin position="1"/>
        <end position="19"/>
    </location>
</feature>
<protein>
    <recommendedName>
        <fullName evidence="4">Cytochrome c</fullName>
    </recommendedName>
</protein>
<evidence type="ECO:0000256" key="1">
    <source>
        <dbReference type="SAM" id="SignalP"/>
    </source>
</evidence>
<gene>
    <name evidence="2" type="ORF">MACH21_26810</name>
</gene>
<evidence type="ECO:0000313" key="3">
    <source>
        <dbReference type="Proteomes" id="UP001337723"/>
    </source>
</evidence>
<feature type="chain" id="PRO_5041334751" description="Cytochrome c" evidence="1">
    <location>
        <begin position="20"/>
        <end position="170"/>
    </location>
</feature>
<evidence type="ECO:0008006" key="4">
    <source>
        <dbReference type="Google" id="ProtNLM"/>
    </source>
</evidence>